<evidence type="ECO:0000259" key="2">
    <source>
        <dbReference type="PROSITE" id="PS50994"/>
    </source>
</evidence>
<evidence type="ECO:0000313" key="4">
    <source>
        <dbReference type="Proteomes" id="UP001443914"/>
    </source>
</evidence>
<dbReference type="Pfam" id="PF14244">
    <property type="entry name" value="Retrotran_gag_3"/>
    <property type="match status" value="1"/>
</dbReference>
<proteinExistence type="predicted"/>
<dbReference type="GO" id="GO:0015074">
    <property type="term" value="P:DNA integration"/>
    <property type="evidence" value="ECO:0007669"/>
    <property type="project" value="InterPro"/>
</dbReference>
<sequence length="629" mass="72378">MAGDEEESSKQNSVENTHTLKITTMLTGSENFPLWKRQMELALSAKRKLGYVTGKIAKPKEDKEKIETWTVANNQVITWISQNVSERIKMDVLEKRYMVANGARKFKLNRESYEITHSGRSVEEYFIQLQVVWDELDRMNVLPQITKITTEIAEYLAAVDKQEKERKLFQFLNGLDKEYGILRSNILMMDPVPSMDQAVSLMLQEETQTTNLGGAKTHEASALLGKGETEKERCSYCGRDNHGYKRSASNMKAEQPDLSTAIEAATQQLENLLKLVPNTNSIKTGGESDEELECNFVSMMRQTPCSKAGKDWIIDSENVKNLMRKLKISLPDGRYVEVTHRGDVSLENGIKLRDVLYVPEFKQNLLSDCTNGELKGLGRVDNGLYHLKAHKSMTRTQHKEEHKMMSSHNVETKYQHSINIKSVNDSDMTSDIFDLIHMDIWGPYKVAYEGKYRYFLTLVDDKSRGIWVYLLGQKSEAFNTLKYFYESIKTQFCKRIKVIRSNNALEFDDYQCKNLFEENGILHQTSIVDRPQQNGVVERNHRHLLEMRRALRFHSGLTLEYWGDCVLTAAHLINRIPSSVNKNQTPYEVIYGKAAYYGELKVFGCLVMAYNPDRSKDKFQPRGVPRVFL</sequence>
<accession>A0AAW1HZG1</accession>
<dbReference type="InterPro" id="IPR029472">
    <property type="entry name" value="Copia-like_N"/>
</dbReference>
<dbReference type="PROSITE" id="PS50994">
    <property type="entry name" value="INTEGRASE"/>
    <property type="match status" value="1"/>
</dbReference>
<gene>
    <name evidence="3" type="ORF">RND81_10G012100</name>
</gene>
<dbReference type="GO" id="GO:0006508">
    <property type="term" value="P:proteolysis"/>
    <property type="evidence" value="ECO:0007669"/>
    <property type="project" value="UniProtKB-KW"/>
</dbReference>
<organism evidence="3 4">
    <name type="scientific">Saponaria officinalis</name>
    <name type="common">Common soapwort</name>
    <name type="synonym">Lychnis saponaria</name>
    <dbReference type="NCBI Taxonomy" id="3572"/>
    <lineage>
        <taxon>Eukaryota</taxon>
        <taxon>Viridiplantae</taxon>
        <taxon>Streptophyta</taxon>
        <taxon>Embryophyta</taxon>
        <taxon>Tracheophyta</taxon>
        <taxon>Spermatophyta</taxon>
        <taxon>Magnoliopsida</taxon>
        <taxon>eudicotyledons</taxon>
        <taxon>Gunneridae</taxon>
        <taxon>Pentapetalae</taxon>
        <taxon>Caryophyllales</taxon>
        <taxon>Caryophyllaceae</taxon>
        <taxon>Caryophylleae</taxon>
        <taxon>Saponaria</taxon>
    </lineage>
</organism>
<dbReference type="InterPro" id="IPR036397">
    <property type="entry name" value="RNaseH_sf"/>
</dbReference>
<comment type="caution">
    <text evidence="3">The sequence shown here is derived from an EMBL/GenBank/DDBJ whole genome shotgun (WGS) entry which is preliminary data.</text>
</comment>
<dbReference type="InterPro" id="IPR012337">
    <property type="entry name" value="RNaseH-like_sf"/>
</dbReference>
<evidence type="ECO:0000256" key="1">
    <source>
        <dbReference type="ARBA" id="ARBA00022670"/>
    </source>
</evidence>
<dbReference type="GO" id="GO:0003676">
    <property type="term" value="F:nucleic acid binding"/>
    <property type="evidence" value="ECO:0007669"/>
    <property type="project" value="InterPro"/>
</dbReference>
<dbReference type="EMBL" id="JBDFQZ010000010">
    <property type="protein sequence ID" value="KAK9681574.1"/>
    <property type="molecule type" value="Genomic_DNA"/>
</dbReference>
<dbReference type="Proteomes" id="UP001443914">
    <property type="component" value="Unassembled WGS sequence"/>
</dbReference>
<dbReference type="InterPro" id="IPR054722">
    <property type="entry name" value="PolX-like_BBD"/>
</dbReference>
<feature type="domain" description="Integrase catalytic" evidence="2">
    <location>
        <begin position="425"/>
        <end position="594"/>
    </location>
</feature>
<keyword evidence="1" id="KW-0378">Hydrolase</keyword>
<dbReference type="AlphaFoldDB" id="A0AAW1HZG1"/>
<keyword evidence="4" id="KW-1185">Reference proteome</keyword>
<dbReference type="InterPro" id="IPR001584">
    <property type="entry name" value="Integrase_cat-core"/>
</dbReference>
<dbReference type="PANTHER" id="PTHR42648:SF31">
    <property type="entry name" value="RNA-DIRECTED DNA POLYMERASE"/>
    <property type="match status" value="1"/>
</dbReference>
<dbReference type="Gene3D" id="3.30.420.10">
    <property type="entry name" value="Ribonuclease H-like superfamily/Ribonuclease H"/>
    <property type="match status" value="1"/>
</dbReference>
<dbReference type="Pfam" id="PF22936">
    <property type="entry name" value="Pol_BBD"/>
    <property type="match status" value="1"/>
</dbReference>
<protein>
    <recommendedName>
        <fullName evidence="2">Integrase catalytic domain-containing protein</fullName>
    </recommendedName>
</protein>
<keyword evidence="1" id="KW-0645">Protease</keyword>
<reference evidence="3" key="1">
    <citation type="submission" date="2024-03" db="EMBL/GenBank/DDBJ databases">
        <title>WGS assembly of Saponaria officinalis var. Norfolk2.</title>
        <authorList>
            <person name="Jenkins J."/>
            <person name="Shu S."/>
            <person name="Grimwood J."/>
            <person name="Barry K."/>
            <person name="Goodstein D."/>
            <person name="Schmutz J."/>
            <person name="Leebens-Mack J."/>
            <person name="Osbourn A."/>
        </authorList>
    </citation>
    <scope>NUCLEOTIDE SEQUENCE [LARGE SCALE GENOMIC DNA]</scope>
    <source>
        <strain evidence="3">JIC</strain>
    </source>
</reference>
<dbReference type="SUPFAM" id="SSF53098">
    <property type="entry name" value="Ribonuclease H-like"/>
    <property type="match status" value="1"/>
</dbReference>
<dbReference type="GO" id="GO:0008233">
    <property type="term" value="F:peptidase activity"/>
    <property type="evidence" value="ECO:0007669"/>
    <property type="project" value="UniProtKB-KW"/>
</dbReference>
<dbReference type="InterPro" id="IPR039537">
    <property type="entry name" value="Retrotran_Ty1/copia-like"/>
</dbReference>
<dbReference type="PANTHER" id="PTHR42648">
    <property type="entry name" value="TRANSPOSASE, PUTATIVE-RELATED"/>
    <property type="match status" value="1"/>
</dbReference>
<name>A0AAW1HZG1_SAPOF</name>
<evidence type="ECO:0000313" key="3">
    <source>
        <dbReference type="EMBL" id="KAK9681574.1"/>
    </source>
</evidence>